<dbReference type="OrthoDB" id="422106at2759"/>
<dbReference type="PANTHER" id="PTHR16291">
    <property type="entry name" value="NUCLEAR CAP-BINDING PROTEIN SUBUNIT 3"/>
    <property type="match status" value="1"/>
</dbReference>
<dbReference type="InterPro" id="IPR019416">
    <property type="entry name" value="NCBP3"/>
</dbReference>
<feature type="compositionally biased region" description="Acidic residues" evidence="1">
    <location>
        <begin position="29"/>
        <end position="51"/>
    </location>
</feature>
<proteinExistence type="predicted"/>
<dbReference type="EMBL" id="LGSR01000026">
    <property type="protein sequence ID" value="KOS17240.1"/>
    <property type="molecule type" value="Genomic_DNA"/>
</dbReference>
<feature type="compositionally biased region" description="Basic and acidic residues" evidence="1">
    <location>
        <begin position="172"/>
        <end position="195"/>
    </location>
</feature>
<dbReference type="STRING" id="150374.A0A0M8N062"/>
<dbReference type="GO" id="GO:0003729">
    <property type="term" value="F:mRNA binding"/>
    <property type="evidence" value="ECO:0007669"/>
    <property type="project" value="InterPro"/>
</dbReference>
<name>A0A0M8N062_ESCWE</name>
<dbReference type="GO" id="GO:0005634">
    <property type="term" value="C:nucleus"/>
    <property type="evidence" value="ECO:0007669"/>
    <property type="project" value="TreeGrafter"/>
</dbReference>
<evidence type="ECO:0000313" key="2">
    <source>
        <dbReference type="EMBL" id="KOS17240.1"/>
    </source>
</evidence>
<feature type="compositionally biased region" description="Basic and acidic residues" evidence="1">
    <location>
        <begin position="223"/>
        <end position="294"/>
    </location>
</feature>
<dbReference type="AlphaFoldDB" id="A0A0M8N062"/>
<feature type="region of interest" description="Disordered" evidence="1">
    <location>
        <begin position="172"/>
        <end position="347"/>
    </location>
</feature>
<feature type="region of interest" description="Disordered" evidence="1">
    <location>
        <begin position="1"/>
        <end position="55"/>
    </location>
</feature>
<organism evidence="2 3">
    <name type="scientific">Escovopsis weberi</name>
    <dbReference type="NCBI Taxonomy" id="150374"/>
    <lineage>
        <taxon>Eukaryota</taxon>
        <taxon>Fungi</taxon>
        <taxon>Dikarya</taxon>
        <taxon>Ascomycota</taxon>
        <taxon>Pezizomycotina</taxon>
        <taxon>Sordariomycetes</taxon>
        <taxon>Hypocreomycetidae</taxon>
        <taxon>Hypocreales</taxon>
        <taxon>Hypocreaceae</taxon>
        <taxon>Escovopsis</taxon>
    </lineage>
</organism>
<dbReference type="GO" id="GO:0000340">
    <property type="term" value="F:RNA 7-methylguanosine cap binding"/>
    <property type="evidence" value="ECO:0007669"/>
    <property type="project" value="InterPro"/>
</dbReference>
<dbReference type="PANTHER" id="PTHR16291:SF0">
    <property type="entry name" value="NUCLEAR CAP-BINDING PROTEIN SUBUNIT 3"/>
    <property type="match status" value="1"/>
</dbReference>
<protein>
    <submittedName>
        <fullName evidence="2">Uncharacterized protein</fullName>
    </submittedName>
</protein>
<feature type="region of interest" description="Disordered" evidence="1">
    <location>
        <begin position="419"/>
        <end position="440"/>
    </location>
</feature>
<feature type="compositionally biased region" description="Basic and acidic residues" evidence="1">
    <location>
        <begin position="205"/>
        <end position="216"/>
    </location>
</feature>
<dbReference type="Pfam" id="PF10309">
    <property type="entry name" value="NCBP3"/>
    <property type="match status" value="1"/>
</dbReference>
<evidence type="ECO:0000313" key="3">
    <source>
        <dbReference type="Proteomes" id="UP000053831"/>
    </source>
</evidence>
<comment type="caution">
    <text evidence="2">The sequence shown here is derived from an EMBL/GenBank/DDBJ whole genome shotgun (WGS) entry which is preliminary data.</text>
</comment>
<sequence>MDLDIEMGDGLEMVQEKYDQELPSAEDILQPDEPEEPGEVAEDEPQADADNDASKAIVPTKIHIRGLDTLHTDDIKAYVKAHYGSVDRVEWIDDTSANLSFVSEPAARDAIAALSSIEIADATALAAGETLPAKPLDGRPEISLHVRFAVETDRKQAGAALRSRYYLLHPEHDPEERRRRQQENRSRYRDRDRDRDHHHRRQASRRRDDSEERETFEASMYDDAPRPLRDARSPEPDDQPARSHTRENQGKELFADRPARRDRAARDRNWDRDRDRSASPRRDRDRDMDDRRSDDDADGAASSSRNNRVKARSIKDRLSSSTATATAAGNQSKELFPSQRSISRFGGGQLDELEKSIGSAHLKETDMPKIVAIPDAQSSSGGSGSLNIRGIATQRTGGNAGFSIKGTATAKELFPGRFGAGNAGKELMSKRRQRAEDLFS</sequence>
<evidence type="ECO:0000256" key="1">
    <source>
        <dbReference type="SAM" id="MobiDB-lite"/>
    </source>
</evidence>
<accession>A0A0M8N062</accession>
<reference evidence="2 3" key="1">
    <citation type="submission" date="2015-07" db="EMBL/GenBank/DDBJ databases">
        <title>The genome of the fungus Escovopsis weberi, a specialized disease agent of ant agriculture.</title>
        <authorList>
            <person name="de Man T.J."/>
            <person name="Stajich J.E."/>
            <person name="Kubicek C.P."/>
            <person name="Chenthamara K."/>
            <person name="Atanasova L."/>
            <person name="Druzhinina I.S."/>
            <person name="Birnbaum S."/>
            <person name="Barribeau S.M."/>
            <person name="Teiling C."/>
            <person name="Suen G."/>
            <person name="Currie C."/>
            <person name="Gerardo N.M."/>
        </authorList>
    </citation>
    <scope>NUCLEOTIDE SEQUENCE [LARGE SCALE GENOMIC DNA]</scope>
</reference>
<gene>
    <name evidence="2" type="ORF">ESCO_006366</name>
</gene>
<keyword evidence="3" id="KW-1185">Reference proteome</keyword>
<feature type="compositionally biased region" description="Polar residues" evidence="1">
    <location>
        <begin position="329"/>
        <end position="342"/>
    </location>
</feature>
<feature type="compositionally biased region" description="Low complexity" evidence="1">
    <location>
        <begin position="319"/>
        <end position="328"/>
    </location>
</feature>
<dbReference type="Proteomes" id="UP000053831">
    <property type="component" value="Unassembled WGS sequence"/>
</dbReference>